<accession>A0AAU4K413</accession>
<comment type="catalytic activity">
    <reaction evidence="2">
        <text>oxidized coenzyme F420-(gamma-L-Glu)(n) + a quinol + H(+) = reduced coenzyme F420-(gamma-L-Glu)(n) + a quinone</text>
        <dbReference type="Rhea" id="RHEA:39663"/>
        <dbReference type="Rhea" id="RHEA-COMP:12939"/>
        <dbReference type="Rhea" id="RHEA-COMP:14378"/>
        <dbReference type="ChEBI" id="CHEBI:15378"/>
        <dbReference type="ChEBI" id="CHEBI:24646"/>
        <dbReference type="ChEBI" id="CHEBI:132124"/>
        <dbReference type="ChEBI" id="CHEBI:133980"/>
        <dbReference type="ChEBI" id="CHEBI:139511"/>
    </reaction>
</comment>
<dbReference type="Gene3D" id="2.30.110.10">
    <property type="entry name" value="Electron Transport, Fmn-binding Protein, Chain A"/>
    <property type="match status" value="1"/>
</dbReference>
<evidence type="ECO:0000256" key="1">
    <source>
        <dbReference type="ARBA" id="ARBA00008710"/>
    </source>
</evidence>
<dbReference type="Pfam" id="PF04075">
    <property type="entry name" value="F420H2_quin_red"/>
    <property type="match status" value="1"/>
</dbReference>
<dbReference type="AlphaFoldDB" id="A0AAU4K413"/>
<dbReference type="KEGG" id="whr:OG579_02625"/>
<protein>
    <submittedName>
        <fullName evidence="3">Nitroreductase/quinone reductase family protein</fullName>
    </submittedName>
</protein>
<evidence type="ECO:0000313" key="3">
    <source>
        <dbReference type="EMBL" id="WUM20746.1"/>
    </source>
</evidence>
<organism evidence="3 4">
    <name type="scientific">Williamsia herbipolensis</name>
    <dbReference type="NCBI Taxonomy" id="1603258"/>
    <lineage>
        <taxon>Bacteria</taxon>
        <taxon>Bacillati</taxon>
        <taxon>Actinomycetota</taxon>
        <taxon>Actinomycetes</taxon>
        <taxon>Mycobacteriales</taxon>
        <taxon>Nocardiaceae</taxon>
        <taxon>Williamsia</taxon>
    </lineage>
</organism>
<sequence>MGLLTPLAVRIGAIPWMPKALPLIEKTDSRLQRVTSGRVSLLDIAGLPNLMLRVPGRKSGVLRSTPLLCAPRSNGEWLIAGSYFGNPTTPTWVYNLRAADSAEIVVDGTPIEVSWREAGDDRPALWAELLDVWPNFRLYEQRTDRTIPVFVLTRR</sequence>
<dbReference type="GO" id="GO:0070967">
    <property type="term" value="F:coenzyme F420 binding"/>
    <property type="evidence" value="ECO:0007669"/>
    <property type="project" value="TreeGrafter"/>
</dbReference>
<dbReference type="GO" id="GO:0005886">
    <property type="term" value="C:plasma membrane"/>
    <property type="evidence" value="ECO:0007669"/>
    <property type="project" value="TreeGrafter"/>
</dbReference>
<evidence type="ECO:0000256" key="2">
    <source>
        <dbReference type="ARBA" id="ARBA00049106"/>
    </source>
</evidence>
<dbReference type="InterPro" id="IPR004378">
    <property type="entry name" value="F420H2_quin_Rdtase"/>
</dbReference>
<dbReference type="GO" id="GO:0016491">
    <property type="term" value="F:oxidoreductase activity"/>
    <property type="evidence" value="ECO:0007669"/>
    <property type="project" value="InterPro"/>
</dbReference>
<dbReference type="RefSeq" id="WP_328857968.1">
    <property type="nucleotide sequence ID" value="NZ_CP108021.1"/>
</dbReference>
<dbReference type="PANTHER" id="PTHR39428:SF1">
    <property type="entry name" value="F420H(2)-DEPENDENT QUINONE REDUCTASE RV1261C"/>
    <property type="match status" value="1"/>
</dbReference>
<comment type="similarity">
    <text evidence="1">Belongs to the F420H(2)-dependent quinone reductase family.</text>
</comment>
<name>A0AAU4K413_9NOCA</name>
<dbReference type="Proteomes" id="UP001432128">
    <property type="component" value="Chromosome"/>
</dbReference>
<keyword evidence="4" id="KW-1185">Reference proteome</keyword>
<reference evidence="3 4" key="1">
    <citation type="submission" date="2022-10" db="EMBL/GenBank/DDBJ databases">
        <title>The complete genomes of actinobacterial strains from the NBC collection.</title>
        <authorList>
            <person name="Joergensen T.S."/>
            <person name="Alvarez Arevalo M."/>
            <person name="Sterndorff E.B."/>
            <person name="Faurdal D."/>
            <person name="Vuksanovic O."/>
            <person name="Mourched A.-S."/>
            <person name="Charusanti P."/>
            <person name="Shaw S."/>
            <person name="Blin K."/>
            <person name="Weber T."/>
        </authorList>
    </citation>
    <scope>NUCLEOTIDE SEQUENCE [LARGE SCALE GENOMIC DNA]</scope>
    <source>
        <strain evidence="3 4">NBC_00319</strain>
    </source>
</reference>
<gene>
    <name evidence="3" type="ORF">OG579_02625</name>
</gene>
<dbReference type="EMBL" id="CP108021">
    <property type="protein sequence ID" value="WUM20746.1"/>
    <property type="molecule type" value="Genomic_DNA"/>
</dbReference>
<dbReference type="InterPro" id="IPR012349">
    <property type="entry name" value="Split_barrel_FMN-bd"/>
</dbReference>
<proteinExistence type="inferred from homology"/>
<evidence type="ECO:0000313" key="4">
    <source>
        <dbReference type="Proteomes" id="UP001432128"/>
    </source>
</evidence>
<dbReference type="NCBIfam" id="TIGR00026">
    <property type="entry name" value="hi_GC_TIGR00026"/>
    <property type="match status" value="1"/>
</dbReference>
<dbReference type="PANTHER" id="PTHR39428">
    <property type="entry name" value="F420H(2)-DEPENDENT QUINONE REDUCTASE RV1261C"/>
    <property type="match status" value="1"/>
</dbReference>